<accession>A0A1H8C0A3</accession>
<dbReference type="RefSeq" id="WP_090744785.1">
    <property type="nucleotide sequence ID" value="NZ_FOBW01000006.1"/>
</dbReference>
<protein>
    <submittedName>
        <fullName evidence="2">Uncharacterized protein YqkB</fullName>
    </submittedName>
</protein>
<dbReference type="Proteomes" id="UP000198553">
    <property type="component" value="Unassembled WGS sequence"/>
</dbReference>
<dbReference type="STRING" id="930146.SAMN05192533_106201"/>
<name>A0A1H8C0A3_9BACI</name>
<dbReference type="InterPro" id="IPR000361">
    <property type="entry name" value="ATAP_core_dom"/>
</dbReference>
<dbReference type="OrthoDB" id="2361087at2"/>
<dbReference type="Gene3D" id="2.60.300.12">
    <property type="entry name" value="HesB-like domain"/>
    <property type="match status" value="1"/>
</dbReference>
<dbReference type="EMBL" id="FOBW01000006">
    <property type="protein sequence ID" value="SEM87517.1"/>
    <property type="molecule type" value="Genomic_DNA"/>
</dbReference>
<dbReference type="InterPro" id="IPR035903">
    <property type="entry name" value="HesB-like_dom_sf"/>
</dbReference>
<dbReference type="AlphaFoldDB" id="A0A1H8C0A3"/>
<keyword evidence="3" id="KW-1185">Reference proteome</keyword>
<reference evidence="3" key="1">
    <citation type="submission" date="2016-10" db="EMBL/GenBank/DDBJ databases">
        <authorList>
            <person name="Varghese N."/>
            <person name="Submissions S."/>
        </authorList>
    </citation>
    <scope>NUCLEOTIDE SEQUENCE [LARGE SCALE GENOMIC DNA]</scope>
    <source>
        <strain evidence="3">B48,IBRC-M 10115,DSM 25386,CECT 8001</strain>
    </source>
</reference>
<evidence type="ECO:0000313" key="3">
    <source>
        <dbReference type="Proteomes" id="UP000198553"/>
    </source>
</evidence>
<sequence>MQLTITEAAEKKLTERTAGKQGVFRIEYDTKNCCSVSGTAMLWFISRPYETDREMETNGLPVFMEKSKEVFFDEKMIIDFAEHKGCFVLKSPNQYFNPCMSLIDKTKEE</sequence>
<dbReference type="Pfam" id="PF01521">
    <property type="entry name" value="Fe-S_biosyn"/>
    <property type="match status" value="1"/>
</dbReference>
<evidence type="ECO:0000259" key="1">
    <source>
        <dbReference type="Pfam" id="PF01521"/>
    </source>
</evidence>
<proteinExistence type="predicted"/>
<gene>
    <name evidence="2" type="ORF">SAMN05192533_106201</name>
</gene>
<organism evidence="2 3">
    <name type="scientific">Mesobacillus persicus</name>
    <dbReference type="NCBI Taxonomy" id="930146"/>
    <lineage>
        <taxon>Bacteria</taxon>
        <taxon>Bacillati</taxon>
        <taxon>Bacillota</taxon>
        <taxon>Bacilli</taxon>
        <taxon>Bacillales</taxon>
        <taxon>Bacillaceae</taxon>
        <taxon>Mesobacillus</taxon>
    </lineage>
</organism>
<dbReference type="SUPFAM" id="SSF89360">
    <property type="entry name" value="HesB-like domain"/>
    <property type="match status" value="1"/>
</dbReference>
<feature type="domain" description="Core" evidence="1">
    <location>
        <begin position="1"/>
        <end position="104"/>
    </location>
</feature>
<evidence type="ECO:0000313" key="2">
    <source>
        <dbReference type="EMBL" id="SEM87517.1"/>
    </source>
</evidence>